<dbReference type="EMBL" id="JBHTHR010000830">
    <property type="protein sequence ID" value="MFD0803313.1"/>
    <property type="molecule type" value="Genomic_DNA"/>
</dbReference>
<keyword evidence="2" id="KW-1185">Reference proteome</keyword>
<reference evidence="2" key="1">
    <citation type="journal article" date="2019" name="Int. J. Syst. Evol. Microbiol.">
        <title>The Global Catalogue of Microorganisms (GCM) 10K type strain sequencing project: providing services to taxonomists for standard genome sequencing and annotation.</title>
        <authorList>
            <consortium name="The Broad Institute Genomics Platform"/>
            <consortium name="The Broad Institute Genome Sequencing Center for Infectious Disease"/>
            <person name="Wu L."/>
            <person name="Ma J."/>
        </authorList>
    </citation>
    <scope>NUCLEOTIDE SEQUENCE [LARGE SCALE GENOMIC DNA]</scope>
    <source>
        <strain evidence="2">CCUG 63369</strain>
    </source>
</reference>
<dbReference type="Pfam" id="PF08817">
    <property type="entry name" value="YukD"/>
    <property type="match status" value="1"/>
</dbReference>
<name>A0ABW3BIW7_9ACTN</name>
<evidence type="ECO:0000313" key="1">
    <source>
        <dbReference type="EMBL" id="MFD0803313.1"/>
    </source>
</evidence>
<sequence>MTSWSRVTLVGENRRVDAVLPAQEPIGALMPEVLKLLGDQARNPALPMHLATASGVHLDSDSTLADRSISDGDVLRLMRVDEPVPAPVVHEVPDAVGDVLDGDLGRCHGHEEAPPLAAWCVGSCSRTTWD</sequence>
<gene>
    <name evidence="1" type="ORF">ACFQZU_18580</name>
</gene>
<evidence type="ECO:0000313" key="2">
    <source>
        <dbReference type="Proteomes" id="UP001596956"/>
    </source>
</evidence>
<organism evidence="1 2">
    <name type="scientific">Streptomonospora algeriensis</name>
    <dbReference type="NCBI Taxonomy" id="995084"/>
    <lineage>
        <taxon>Bacteria</taxon>
        <taxon>Bacillati</taxon>
        <taxon>Actinomycetota</taxon>
        <taxon>Actinomycetes</taxon>
        <taxon>Streptosporangiales</taxon>
        <taxon>Nocardiopsidaceae</taxon>
        <taxon>Streptomonospora</taxon>
    </lineage>
</organism>
<protein>
    <submittedName>
        <fullName evidence="1">EsaB/YukD family protein</fullName>
    </submittedName>
</protein>
<dbReference type="Gene3D" id="3.10.20.90">
    <property type="entry name" value="Phosphatidylinositol 3-kinase Catalytic Subunit, Chain A, domain 1"/>
    <property type="match status" value="1"/>
</dbReference>
<accession>A0ABW3BIW7</accession>
<dbReference type="Proteomes" id="UP001596956">
    <property type="component" value="Unassembled WGS sequence"/>
</dbReference>
<comment type="caution">
    <text evidence="1">The sequence shown here is derived from an EMBL/GenBank/DDBJ whole genome shotgun (WGS) entry which is preliminary data.</text>
</comment>
<dbReference type="InterPro" id="IPR024962">
    <property type="entry name" value="YukD-like"/>
</dbReference>
<proteinExistence type="predicted"/>
<feature type="non-terminal residue" evidence="1">
    <location>
        <position position="130"/>
    </location>
</feature>